<evidence type="ECO:0000313" key="2">
    <source>
        <dbReference type="EMBL" id="KAL1021768.1"/>
    </source>
</evidence>
<feature type="compositionally biased region" description="Basic and acidic residues" evidence="1">
    <location>
        <begin position="73"/>
        <end position="82"/>
    </location>
</feature>
<reference evidence="2 3" key="1">
    <citation type="submission" date="2024-06" db="EMBL/GenBank/DDBJ databases">
        <authorList>
            <person name="Pan Q."/>
            <person name="Wen M."/>
            <person name="Jouanno E."/>
            <person name="Zahm M."/>
            <person name="Klopp C."/>
            <person name="Cabau C."/>
            <person name="Louis A."/>
            <person name="Berthelot C."/>
            <person name="Parey E."/>
            <person name="Roest Crollius H."/>
            <person name="Montfort J."/>
            <person name="Robinson-Rechavi M."/>
            <person name="Bouchez O."/>
            <person name="Lampietro C."/>
            <person name="Lopez Roques C."/>
            <person name="Donnadieu C."/>
            <person name="Postlethwait J."/>
            <person name="Bobe J."/>
            <person name="Verreycken H."/>
            <person name="Guiguen Y."/>
        </authorList>
    </citation>
    <scope>NUCLEOTIDE SEQUENCE [LARGE SCALE GENOMIC DNA]</scope>
    <source>
        <strain evidence="2">Up_M1</strain>
        <tissue evidence="2">Testis</tissue>
    </source>
</reference>
<organism evidence="2 3">
    <name type="scientific">Umbra pygmaea</name>
    <name type="common">Eastern mudminnow</name>
    <dbReference type="NCBI Taxonomy" id="75934"/>
    <lineage>
        <taxon>Eukaryota</taxon>
        <taxon>Metazoa</taxon>
        <taxon>Chordata</taxon>
        <taxon>Craniata</taxon>
        <taxon>Vertebrata</taxon>
        <taxon>Euteleostomi</taxon>
        <taxon>Actinopterygii</taxon>
        <taxon>Neopterygii</taxon>
        <taxon>Teleostei</taxon>
        <taxon>Protacanthopterygii</taxon>
        <taxon>Esociformes</taxon>
        <taxon>Umbridae</taxon>
        <taxon>Umbra</taxon>
    </lineage>
</organism>
<dbReference type="Proteomes" id="UP001557470">
    <property type="component" value="Unassembled WGS sequence"/>
</dbReference>
<dbReference type="AlphaFoldDB" id="A0ABD0XK24"/>
<evidence type="ECO:0000256" key="1">
    <source>
        <dbReference type="SAM" id="MobiDB-lite"/>
    </source>
</evidence>
<evidence type="ECO:0000313" key="3">
    <source>
        <dbReference type="Proteomes" id="UP001557470"/>
    </source>
</evidence>
<gene>
    <name evidence="2" type="ORF">UPYG_G00017720</name>
</gene>
<sequence>MLKCSGGETIPQLLPLFQLFQTSSNLSTQHGARGACVLNVIQTSATQHGCMGQGVETPTSTPQTNPAKLSAVSREERTEICY</sequence>
<accession>A0ABD0XK24</accession>
<protein>
    <submittedName>
        <fullName evidence="2">Uncharacterized protein</fullName>
    </submittedName>
</protein>
<dbReference type="EMBL" id="JAGEUA010000001">
    <property type="protein sequence ID" value="KAL1021768.1"/>
    <property type="molecule type" value="Genomic_DNA"/>
</dbReference>
<feature type="compositionally biased region" description="Polar residues" evidence="1">
    <location>
        <begin position="56"/>
        <end position="67"/>
    </location>
</feature>
<feature type="region of interest" description="Disordered" evidence="1">
    <location>
        <begin position="51"/>
        <end position="82"/>
    </location>
</feature>
<keyword evidence="3" id="KW-1185">Reference proteome</keyword>
<name>A0ABD0XK24_UMBPY</name>
<comment type="caution">
    <text evidence="2">The sequence shown here is derived from an EMBL/GenBank/DDBJ whole genome shotgun (WGS) entry which is preliminary data.</text>
</comment>
<proteinExistence type="predicted"/>